<proteinExistence type="predicted"/>
<organism evidence="2 3">
    <name type="scientific">Kocuria subflava</name>
    <dbReference type="NCBI Taxonomy" id="1736139"/>
    <lineage>
        <taxon>Bacteria</taxon>
        <taxon>Bacillati</taxon>
        <taxon>Actinomycetota</taxon>
        <taxon>Actinomycetes</taxon>
        <taxon>Micrococcales</taxon>
        <taxon>Micrococcaceae</taxon>
        <taxon>Kocuria</taxon>
    </lineage>
</organism>
<evidence type="ECO:0000313" key="3">
    <source>
        <dbReference type="Proteomes" id="UP000521379"/>
    </source>
</evidence>
<reference evidence="2 3" key="1">
    <citation type="submission" date="2020-02" db="EMBL/GenBank/DDBJ databases">
        <authorList>
            <person name="Sun Q."/>
        </authorList>
    </citation>
    <scope>NUCLEOTIDE SEQUENCE [LARGE SCALE GENOMIC DNA]</scope>
    <source>
        <strain evidence="2 3">YIM 13062</strain>
    </source>
</reference>
<keyword evidence="3" id="KW-1185">Reference proteome</keyword>
<evidence type="ECO:0000313" key="2">
    <source>
        <dbReference type="EMBL" id="NKE10404.1"/>
    </source>
</evidence>
<dbReference type="Proteomes" id="UP000521379">
    <property type="component" value="Unassembled WGS sequence"/>
</dbReference>
<protein>
    <submittedName>
        <fullName evidence="2">Uncharacterized protein</fullName>
    </submittedName>
</protein>
<sequence length="51" mass="5531">MIAALALTACGSSDRQPEEDPYPSSVTTAEATEQNLQYRALPATCMLEAQW</sequence>
<name>A0A846TXP2_9MICC</name>
<dbReference type="RefSeq" id="WP_157980539.1">
    <property type="nucleotide sequence ID" value="NZ_JAAVUN010000024.1"/>
</dbReference>
<comment type="caution">
    <text evidence="2">The sequence shown here is derived from an EMBL/GenBank/DDBJ whole genome shotgun (WGS) entry which is preliminary data.</text>
</comment>
<gene>
    <name evidence="2" type="ORF">GTW58_10785</name>
</gene>
<accession>A0A846TXP2</accession>
<dbReference type="EMBL" id="JAAVUN010000024">
    <property type="protein sequence ID" value="NKE10404.1"/>
    <property type="molecule type" value="Genomic_DNA"/>
</dbReference>
<dbReference type="AlphaFoldDB" id="A0A846TXP2"/>
<feature type="region of interest" description="Disordered" evidence="1">
    <location>
        <begin position="9"/>
        <end position="30"/>
    </location>
</feature>
<evidence type="ECO:0000256" key="1">
    <source>
        <dbReference type="SAM" id="MobiDB-lite"/>
    </source>
</evidence>